<gene>
    <name evidence="6" type="ordered locus">Intca_1660</name>
</gene>
<evidence type="ECO:0000256" key="2">
    <source>
        <dbReference type="ARBA" id="ARBA00022676"/>
    </source>
</evidence>
<dbReference type="InterPro" id="IPR001296">
    <property type="entry name" value="Glyco_trans_1"/>
</dbReference>
<dbReference type="PANTHER" id="PTHR12526">
    <property type="entry name" value="GLYCOSYLTRANSFERASE"/>
    <property type="match status" value="1"/>
</dbReference>
<dbReference type="eggNOG" id="COG0438">
    <property type="taxonomic scope" value="Bacteria"/>
</dbReference>
<dbReference type="STRING" id="710696.Intca_1660"/>
<name>E6S9H7_INTC7</name>
<keyword evidence="7" id="KW-1185">Reference proteome</keyword>
<dbReference type="SUPFAM" id="SSF53756">
    <property type="entry name" value="UDP-Glycosyltransferase/glycogen phosphorylase"/>
    <property type="match status" value="1"/>
</dbReference>
<dbReference type="PANTHER" id="PTHR12526:SF640">
    <property type="entry name" value="COLANIC ACID BIOSYNTHESIS GLYCOSYLTRANSFERASE WCAL-RELATED"/>
    <property type="match status" value="1"/>
</dbReference>
<organism evidence="6 7">
    <name type="scientific">Intrasporangium calvum (strain ATCC 23552 / DSM 43043 / JCM 3097 / NBRC 12989 / NCIMB 10167 / NRRL B-3866 / 7 KIP)</name>
    <dbReference type="NCBI Taxonomy" id="710696"/>
    <lineage>
        <taxon>Bacteria</taxon>
        <taxon>Bacillati</taxon>
        <taxon>Actinomycetota</taxon>
        <taxon>Actinomycetes</taxon>
        <taxon>Micrococcales</taxon>
        <taxon>Intrasporangiaceae</taxon>
        <taxon>Intrasporangium</taxon>
    </lineage>
</organism>
<dbReference type="CDD" id="cd03801">
    <property type="entry name" value="GT4_PimA-like"/>
    <property type="match status" value="1"/>
</dbReference>
<keyword evidence="3 6" id="KW-0808">Transferase</keyword>
<dbReference type="EMBL" id="CP002343">
    <property type="protein sequence ID" value="ADU48173.1"/>
    <property type="molecule type" value="Genomic_DNA"/>
</dbReference>
<evidence type="ECO:0000259" key="5">
    <source>
        <dbReference type="Pfam" id="PF13439"/>
    </source>
</evidence>
<protein>
    <submittedName>
        <fullName evidence="6">Glycosyl transferase group 1</fullName>
    </submittedName>
</protein>
<dbReference type="Pfam" id="PF13439">
    <property type="entry name" value="Glyco_transf_4"/>
    <property type="match status" value="1"/>
</dbReference>
<evidence type="ECO:0000313" key="7">
    <source>
        <dbReference type="Proteomes" id="UP000008914"/>
    </source>
</evidence>
<comment type="similarity">
    <text evidence="1">Belongs to the glycosyltransferase group 1 family. Glycosyltransferase 4 subfamily.</text>
</comment>
<dbReference type="HOGENOM" id="CLU_009583_29_0_11"/>
<feature type="domain" description="Glycosyl transferase family 1" evidence="4">
    <location>
        <begin position="189"/>
        <end position="342"/>
    </location>
</feature>
<dbReference type="Proteomes" id="UP000008914">
    <property type="component" value="Chromosome"/>
</dbReference>
<proteinExistence type="inferred from homology"/>
<evidence type="ECO:0000256" key="1">
    <source>
        <dbReference type="ARBA" id="ARBA00009481"/>
    </source>
</evidence>
<evidence type="ECO:0000313" key="6">
    <source>
        <dbReference type="EMBL" id="ADU48173.1"/>
    </source>
</evidence>
<accession>E6S9H7</accession>
<dbReference type="AlphaFoldDB" id="E6S9H7"/>
<evidence type="ECO:0000259" key="4">
    <source>
        <dbReference type="Pfam" id="PF00534"/>
    </source>
</evidence>
<feature type="domain" description="Glycosyltransferase subfamily 4-like N-terminal" evidence="5">
    <location>
        <begin position="17"/>
        <end position="176"/>
    </location>
</feature>
<dbReference type="GO" id="GO:0016757">
    <property type="term" value="F:glycosyltransferase activity"/>
    <property type="evidence" value="ECO:0007669"/>
    <property type="project" value="UniProtKB-KW"/>
</dbReference>
<evidence type="ECO:0000256" key="3">
    <source>
        <dbReference type="ARBA" id="ARBA00022679"/>
    </source>
</evidence>
<keyword evidence="2" id="KW-0328">Glycosyltransferase</keyword>
<sequence>MRIAFLNWRDLTHPEGGGAERYAQTICGGLAKRGHDVVLFCAAHGDAPAEARLDGYRIVRSGGRAGVYPASLMHMRREARKGGSFDVVIDTQNGLPFWTPLVSRTRVVSLVHHVHREQWPVVFGPVMARLGWWLESRVSPIVYRRTPCVTVSDRSRVELVELGRHPDLVQVIHNGTERPLAVGVPRAARPTMVVLGRLVPHKRVELAVDVLARLSPHHPDLELRIIGDGWWRSEIERHAAASGVSERVHLLGYVDEATKHRELARAWFALAPSAKEGWGLNVVEAASHGVPTIAHHGAGGLSESVLDGVTGVLVHDVAEMAQVADRWLTDHASREQFGHNAQTLSHRYSWGSAVDQWEAFLETQVFGVDRSLDEVDPEVASA</sequence>
<dbReference type="Pfam" id="PF00534">
    <property type="entry name" value="Glycos_transf_1"/>
    <property type="match status" value="1"/>
</dbReference>
<dbReference type="Gene3D" id="3.40.50.2000">
    <property type="entry name" value="Glycogen Phosphorylase B"/>
    <property type="match status" value="2"/>
</dbReference>
<reference evidence="6 7" key="1">
    <citation type="journal article" date="2010" name="Stand. Genomic Sci.">
        <title>Complete genome sequence of Intrasporangium calvum type strain (7 KIP).</title>
        <authorList>
            <person name="Del Rio T.G."/>
            <person name="Chertkov O."/>
            <person name="Yasawong M."/>
            <person name="Lucas S."/>
            <person name="Deshpande S."/>
            <person name="Cheng J.F."/>
            <person name="Detter C."/>
            <person name="Tapia R."/>
            <person name="Han C."/>
            <person name="Goodwin L."/>
            <person name="Pitluck S."/>
            <person name="Liolios K."/>
            <person name="Ivanova N."/>
            <person name="Mavromatis K."/>
            <person name="Pati A."/>
            <person name="Chen A."/>
            <person name="Palaniappan K."/>
            <person name="Land M."/>
            <person name="Hauser L."/>
            <person name="Chang Y.J."/>
            <person name="Jeffries C.D."/>
            <person name="Rohde M."/>
            <person name="Pukall R."/>
            <person name="Sikorski J."/>
            <person name="Goker M."/>
            <person name="Woyke T."/>
            <person name="Bristow J."/>
            <person name="Eisen J.A."/>
            <person name="Markowitz V."/>
            <person name="Hugenholtz P."/>
            <person name="Kyrpides N.C."/>
            <person name="Klenk H.P."/>
            <person name="Lapidus A."/>
        </authorList>
    </citation>
    <scope>NUCLEOTIDE SEQUENCE [LARGE SCALE GENOMIC DNA]</scope>
    <source>
        <strain evidence="7">ATCC 23552 / DSM 43043 / JCM 3097 / NBRC 12989 / 7 KIP</strain>
    </source>
</reference>
<dbReference type="RefSeq" id="WP_013492488.1">
    <property type="nucleotide sequence ID" value="NC_014830.1"/>
</dbReference>
<dbReference type="KEGG" id="ica:Intca_1660"/>
<dbReference type="OrthoDB" id="9806887at2"/>
<dbReference type="InterPro" id="IPR028098">
    <property type="entry name" value="Glyco_trans_4-like_N"/>
</dbReference>